<evidence type="ECO:0000313" key="2">
    <source>
        <dbReference type="Proteomes" id="UP000503640"/>
    </source>
</evidence>
<accession>A0A7I9VMJ9</accession>
<dbReference type="Pfam" id="PF02635">
    <property type="entry name" value="DsrE"/>
    <property type="match status" value="1"/>
</dbReference>
<keyword evidence="2" id="KW-1185">Reference proteome</keyword>
<proteinExistence type="predicted"/>
<comment type="caution">
    <text evidence="1">The sequence shown here is derived from an EMBL/GenBank/DDBJ whole genome shotgun (WGS) entry which is preliminary data.</text>
</comment>
<dbReference type="EMBL" id="BJTG01000004">
    <property type="protein sequence ID" value="GEJ57217.1"/>
    <property type="molecule type" value="Genomic_DNA"/>
</dbReference>
<dbReference type="InterPro" id="IPR027396">
    <property type="entry name" value="DsrEFH-like"/>
</dbReference>
<protein>
    <recommendedName>
        <fullName evidence="3">DsrE family protein</fullName>
    </recommendedName>
</protein>
<dbReference type="Gene3D" id="3.40.1260.10">
    <property type="entry name" value="DsrEFH-like"/>
    <property type="match status" value="1"/>
</dbReference>
<dbReference type="InterPro" id="IPR003787">
    <property type="entry name" value="Sulphur_relay_DsrE/F-like"/>
</dbReference>
<evidence type="ECO:0008006" key="3">
    <source>
        <dbReference type="Google" id="ProtNLM"/>
    </source>
</evidence>
<sequence length="123" mass="12821">MRALVLFLRAPEWEARHHAISLAITAAALGDEVHLALFGGALSAFARGQFGDGAPEAARAARVPPLDATLAEARRDLGVRVVACETALRLAGLDPASAVPPLDAVVSLPALWRLAQQGRALTV</sequence>
<dbReference type="RefSeq" id="WP_176064691.1">
    <property type="nucleotide sequence ID" value="NZ_BJTG01000004.1"/>
</dbReference>
<dbReference type="SUPFAM" id="SSF75169">
    <property type="entry name" value="DsrEFH-like"/>
    <property type="match status" value="1"/>
</dbReference>
<organism evidence="1 2">
    <name type="scientific">Anaeromyxobacter diazotrophicus</name>
    <dbReference type="NCBI Taxonomy" id="2590199"/>
    <lineage>
        <taxon>Bacteria</taxon>
        <taxon>Pseudomonadati</taxon>
        <taxon>Myxococcota</taxon>
        <taxon>Myxococcia</taxon>
        <taxon>Myxococcales</taxon>
        <taxon>Cystobacterineae</taxon>
        <taxon>Anaeromyxobacteraceae</taxon>
        <taxon>Anaeromyxobacter</taxon>
    </lineage>
</organism>
<gene>
    <name evidence="1" type="ORF">AMYX_19580</name>
</gene>
<dbReference type="Proteomes" id="UP000503640">
    <property type="component" value="Unassembled WGS sequence"/>
</dbReference>
<evidence type="ECO:0000313" key="1">
    <source>
        <dbReference type="EMBL" id="GEJ57217.1"/>
    </source>
</evidence>
<dbReference type="AlphaFoldDB" id="A0A7I9VMJ9"/>
<reference evidence="2" key="1">
    <citation type="journal article" date="2020" name="Appl. Environ. Microbiol.">
        <title>Diazotrophic Anaeromyxobacter Isolates from Soils.</title>
        <authorList>
            <person name="Masuda Y."/>
            <person name="Yamanaka H."/>
            <person name="Xu Z.X."/>
            <person name="Shiratori Y."/>
            <person name="Aono T."/>
            <person name="Amachi S."/>
            <person name="Senoo K."/>
            <person name="Itoh H."/>
        </authorList>
    </citation>
    <scope>NUCLEOTIDE SEQUENCE [LARGE SCALE GENOMIC DNA]</scope>
    <source>
        <strain evidence="2">R267</strain>
    </source>
</reference>
<name>A0A7I9VMJ9_9BACT</name>